<evidence type="ECO:0000313" key="3">
    <source>
        <dbReference type="Proteomes" id="UP000721844"/>
    </source>
</evidence>
<proteinExistence type="predicted"/>
<keyword evidence="2" id="KW-0547">Nucleotide-binding</keyword>
<dbReference type="SUPFAM" id="SSF52540">
    <property type="entry name" value="P-loop containing nucleoside triphosphate hydrolases"/>
    <property type="match status" value="1"/>
</dbReference>
<dbReference type="RefSeq" id="WP_227310191.1">
    <property type="nucleotide sequence ID" value="NZ_JAESVA010000014.1"/>
</dbReference>
<dbReference type="InterPro" id="IPR027417">
    <property type="entry name" value="P-loop_NTPase"/>
</dbReference>
<evidence type="ECO:0000259" key="1">
    <source>
        <dbReference type="Pfam" id="PF00005"/>
    </source>
</evidence>
<protein>
    <submittedName>
        <fullName evidence="2">ATP-binding cassette domain-containing protein</fullName>
    </submittedName>
</protein>
<dbReference type="InterPro" id="IPR003439">
    <property type="entry name" value="ABC_transporter-like_ATP-bd"/>
</dbReference>
<keyword evidence="3" id="KW-1185">Reference proteome</keyword>
<feature type="domain" description="ABC transporter" evidence="1">
    <location>
        <begin position="21"/>
        <end position="67"/>
    </location>
</feature>
<comment type="caution">
    <text evidence="2">The sequence shown here is derived from an EMBL/GenBank/DDBJ whole genome shotgun (WGS) entry which is preliminary data.</text>
</comment>
<dbReference type="Gene3D" id="3.40.50.300">
    <property type="entry name" value="P-loop containing nucleotide triphosphate hydrolases"/>
    <property type="match status" value="1"/>
</dbReference>
<accession>A0A963Z634</accession>
<evidence type="ECO:0000313" key="2">
    <source>
        <dbReference type="EMBL" id="MCB8883534.1"/>
    </source>
</evidence>
<gene>
    <name evidence="2" type="ORF">ACELLULO517_25020</name>
</gene>
<sequence length="106" mass="11370">MLLDVRNLYGKQASPSPGGPFSFVLGAGECLVISGPSGIGKSLLLRMLADLDETGGSVFPNGKSRERMSGPQFGGNCCGAFTAVFLVIHRLTDSRDRLRLDRLRSR</sequence>
<dbReference type="GO" id="GO:0005524">
    <property type="term" value="F:ATP binding"/>
    <property type="evidence" value="ECO:0007669"/>
    <property type="project" value="UniProtKB-KW"/>
</dbReference>
<reference evidence="2 3" key="1">
    <citation type="journal article" date="2021" name="Microorganisms">
        <title>Acidisoma silvae sp. nov. and Acidisomacellulosilytica sp. nov., Two Acidophilic Bacteria Isolated from Decaying Wood, Hydrolyzing Cellulose and Producing Poly-3-hydroxybutyrate.</title>
        <authorList>
            <person name="Mieszkin S."/>
            <person name="Pouder E."/>
            <person name="Uroz S."/>
            <person name="Simon-Colin C."/>
            <person name="Alain K."/>
        </authorList>
    </citation>
    <scope>NUCLEOTIDE SEQUENCE [LARGE SCALE GENOMIC DNA]</scope>
    <source>
        <strain evidence="2 3">HW T5.17</strain>
    </source>
</reference>
<dbReference type="Pfam" id="PF00005">
    <property type="entry name" value="ABC_tran"/>
    <property type="match status" value="1"/>
</dbReference>
<dbReference type="Proteomes" id="UP000721844">
    <property type="component" value="Unassembled WGS sequence"/>
</dbReference>
<dbReference type="EMBL" id="JAESVA010000014">
    <property type="protein sequence ID" value="MCB8883534.1"/>
    <property type="molecule type" value="Genomic_DNA"/>
</dbReference>
<name>A0A963Z634_9PROT</name>
<keyword evidence="2" id="KW-0067">ATP-binding</keyword>
<dbReference type="AlphaFoldDB" id="A0A963Z634"/>
<organism evidence="2 3">
    <name type="scientific">Acidisoma cellulosilyticum</name>
    <dbReference type="NCBI Taxonomy" id="2802395"/>
    <lineage>
        <taxon>Bacteria</taxon>
        <taxon>Pseudomonadati</taxon>
        <taxon>Pseudomonadota</taxon>
        <taxon>Alphaproteobacteria</taxon>
        <taxon>Acetobacterales</taxon>
        <taxon>Acidocellaceae</taxon>
        <taxon>Acidisoma</taxon>
    </lineage>
</organism>
<dbReference type="GO" id="GO:0016887">
    <property type="term" value="F:ATP hydrolysis activity"/>
    <property type="evidence" value="ECO:0007669"/>
    <property type="project" value="InterPro"/>
</dbReference>